<dbReference type="BioCyc" id="FSP469605-HMP:GTSP-1692-MONOMER"/>
<name>E5BI29_9FUSO</name>
<evidence type="ECO:0008006" key="3">
    <source>
        <dbReference type="Google" id="ProtNLM"/>
    </source>
</evidence>
<dbReference type="RefSeq" id="WP_005959352.1">
    <property type="nucleotide sequence ID" value="NZ_GG657974.1"/>
</dbReference>
<dbReference type="InterPro" id="IPR053735">
    <property type="entry name" value="Type_III_TA_endoRNase"/>
</dbReference>
<protein>
    <recommendedName>
        <fullName evidence="3">Type III toxin-antitoxin system ToxN/AbiQ family toxin</fullName>
    </recommendedName>
</protein>
<proteinExistence type="predicted"/>
<evidence type="ECO:0000313" key="2">
    <source>
        <dbReference type="Proteomes" id="UP000002975"/>
    </source>
</evidence>
<dbReference type="Pfam" id="PF13958">
    <property type="entry name" value="ToxN_toxin"/>
    <property type="match status" value="1"/>
</dbReference>
<dbReference type="HOGENOM" id="CLU_099358_3_1_0"/>
<keyword evidence="2" id="KW-1185">Reference proteome</keyword>
<dbReference type="EMBL" id="GG657974">
    <property type="protein sequence ID" value="EFS22152.1"/>
    <property type="molecule type" value="Genomic_DNA"/>
</dbReference>
<gene>
    <name evidence="1" type="ORF">FSBG_01649</name>
</gene>
<reference evidence="1 2" key="1">
    <citation type="submission" date="2009-02" db="EMBL/GenBank/DDBJ databases">
        <title>The Genome Sequence of Fusobacterium sp. 3_1_5R.</title>
        <authorList>
            <consortium name="The Broad Institute Genome Sequencing Platform"/>
            <person name="Ward D."/>
            <person name="Young S.K."/>
            <person name="Kodira C.D."/>
            <person name="Zeng Q."/>
            <person name="Koehrsen M."/>
            <person name="Alvarado L."/>
            <person name="Berlin A."/>
            <person name="Borenstein D."/>
            <person name="Chen Z."/>
            <person name="Engels R."/>
            <person name="Freedman E."/>
            <person name="Gellesch M."/>
            <person name="Goldberg J."/>
            <person name="Griggs A."/>
            <person name="Gujja S."/>
            <person name="Heiman D."/>
            <person name="Hepburn T."/>
            <person name="Howarth C."/>
            <person name="Jen D."/>
            <person name="Larson L."/>
            <person name="Lewis B."/>
            <person name="Mehta T."/>
            <person name="Park D."/>
            <person name="Pearson M."/>
            <person name="Roberts A."/>
            <person name="Saif S."/>
            <person name="Shea T."/>
            <person name="Shenoy N."/>
            <person name="Sisk P."/>
            <person name="Stolte C."/>
            <person name="Sykes S."/>
            <person name="Walk T."/>
            <person name="White J."/>
            <person name="Yandava C."/>
            <person name="Allen-Vercoe E."/>
            <person name="Strauss J."/>
            <person name="Ambrose C."/>
            <person name="Lander E."/>
            <person name="Nusbaum C."/>
            <person name="Galagan J."/>
            <person name="Birren B."/>
        </authorList>
    </citation>
    <scope>NUCLEOTIDE SEQUENCE [LARGE SCALE GENOMIC DNA]</scope>
    <source>
        <strain evidence="1 2">3_1_5R</strain>
    </source>
</reference>
<organism evidence="1 2">
    <name type="scientific">Fusobacterium gonidiaformans 3-1-5R</name>
    <dbReference type="NCBI Taxonomy" id="469605"/>
    <lineage>
        <taxon>Bacteria</taxon>
        <taxon>Fusobacteriati</taxon>
        <taxon>Fusobacteriota</taxon>
        <taxon>Fusobacteriia</taxon>
        <taxon>Fusobacteriales</taxon>
        <taxon>Fusobacteriaceae</taxon>
        <taxon>Fusobacterium</taxon>
    </lineage>
</organism>
<dbReference type="Gene3D" id="3.10.129.130">
    <property type="match status" value="1"/>
</dbReference>
<dbReference type="OrthoDB" id="1655812at2"/>
<evidence type="ECO:0000313" key="1">
    <source>
        <dbReference type="EMBL" id="EFS22152.1"/>
    </source>
</evidence>
<dbReference type="GO" id="GO:0003723">
    <property type="term" value="F:RNA binding"/>
    <property type="evidence" value="ECO:0007669"/>
    <property type="project" value="InterPro"/>
</dbReference>
<dbReference type="InterPro" id="IPR025911">
    <property type="entry name" value="ToxN/AbiQ_toxin"/>
</dbReference>
<sequence length="189" mass="22262">MSIKFYILKEKYIDYLREADTKVQKNKKESRPYIGIVYKVGDFNYFSPLASPKDKHIRMKNRIDFIKIDNGKLGIINLNNSVPVNKDQLKLLDIDSLKNSLKVEEKKYGTLCEDQLIWCNDNLERIEKNFKKLYTLSINGKLPESIRDRCCDFKVLEKQCLDYSNKLKQEKLETINDIIKSNSKNQLDL</sequence>
<accession>E5BI29</accession>
<dbReference type="AlphaFoldDB" id="E5BI29"/>
<dbReference type="GO" id="GO:0004521">
    <property type="term" value="F:RNA endonuclease activity"/>
    <property type="evidence" value="ECO:0007669"/>
    <property type="project" value="InterPro"/>
</dbReference>
<dbReference type="Proteomes" id="UP000002975">
    <property type="component" value="Unassembled WGS sequence"/>
</dbReference>